<dbReference type="Proteomes" id="UP000054600">
    <property type="component" value="Unassembled WGS sequence"/>
</dbReference>
<comment type="caution">
    <text evidence="2">The sequence shown here is derived from an EMBL/GenBank/DDBJ whole genome shotgun (WGS) entry which is preliminary data.</text>
</comment>
<evidence type="ECO:0008006" key="4">
    <source>
        <dbReference type="Google" id="ProtNLM"/>
    </source>
</evidence>
<dbReference type="EMBL" id="LNYW01000008">
    <property type="protein sequence ID" value="KTD65978.1"/>
    <property type="molecule type" value="Genomic_DNA"/>
</dbReference>
<dbReference type="PATRIC" id="fig|1122169.6.peg.206"/>
<keyword evidence="3" id="KW-1185">Reference proteome</keyword>
<name>A0A0W0ZAF4_9GAMM</name>
<feature type="compositionally biased region" description="Polar residues" evidence="1">
    <location>
        <begin position="227"/>
        <end position="236"/>
    </location>
</feature>
<gene>
    <name evidence="2" type="ORF">Lsha_0185</name>
</gene>
<evidence type="ECO:0000313" key="2">
    <source>
        <dbReference type="EMBL" id="KTD65978.1"/>
    </source>
</evidence>
<reference evidence="2 3" key="1">
    <citation type="submission" date="2015-11" db="EMBL/GenBank/DDBJ databases">
        <title>Genomic analysis of 38 Legionella species identifies large and diverse effector repertoires.</title>
        <authorList>
            <person name="Burstein D."/>
            <person name="Amaro F."/>
            <person name="Zusman T."/>
            <person name="Lifshitz Z."/>
            <person name="Cohen O."/>
            <person name="Gilbert J.A."/>
            <person name="Pupko T."/>
            <person name="Shuman H.A."/>
            <person name="Segal G."/>
        </authorList>
    </citation>
    <scope>NUCLEOTIDE SEQUENCE [LARGE SCALE GENOMIC DNA]</scope>
    <source>
        <strain evidence="2 3">ATCC 49655</strain>
    </source>
</reference>
<dbReference type="RefSeq" id="WP_018577225.1">
    <property type="nucleotide sequence ID" value="NZ_KB892397.1"/>
</dbReference>
<proteinExistence type="predicted"/>
<dbReference type="STRING" id="1122169.Lsha_0185"/>
<feature type="region of interest" description="Disordered" evidence="1">
    <location>
        <begin position="201"/>
        <end position="245"/>
    </location>
</feature>
<dbReference type="OrthoDB" id="5654259at2"/>
<dbReference type="eggNOG" id="ENOG5031ZYU">
    <property type="taxonomic scope" value="Bacteria"/>
</dbReference>
<feature type="compositionally biased region" description="Low complexity" evidence="1">
    <location>
        <begin position="204"/>
        <end position="217"/>
    </location>
</feature>
<accession>A0A0W0ZAF4</accession>
<dbReference type="AlphaFoldDB" id="A0A0W0ZAF4"/>
<protein>
    <recommendedName>
        <fullName evidence="4">Phasin domain-containing protein</fullName>
    </recommendedName>
</protein>
<evidence type="ECO:0000256" key="1">
    <source>
        <dbReference type="SAM" id="MobiDB-lite"/>
    </source>
</evidence>
<organism evidence="2 3">
    <name type="scientific">Legionella shakespearei DSM 23087</name>
    <dbReference type="NCBI Taxonomy" id="1122169"/>
    <lineage>
        <taxon>Bacteria</taxon>
        <taxon>Pseudomonadati</taxon>
        <taxon>Pseudomonadota</taxon>
        <taxon>Gammaproteobacteria</taxon>
        <taxon>Legionellales</taxon>
        <taxon>Legionellaceae</taxon>
        <taxon>Legionella</taxon>
    </lineage>
</organism>
<sequence>MRSQYFQQKTFNPLAGPVHEIIELNVRTIQQLSYIDPTEVLNVNKPEAILEKQVDVMIKNSHAALDYVHNMFNIMEKHMLSFSDNVVRHTKETIDESEKVVRNRISEVVKGSQSAAKKVVSGAKKIASSAAKKAPVAAKSVKSAGASKPIAKTAQAGKTVAKKTGSSVKAIASTLAKKAKPIARKSVKPVAKTVSKTAPKTVHAKAVAKPASPVVSSQNKEIKHPSQAISANQVISRSDAEKKSI</sequence>
<evidence type="ECO:0000313" key="3">
    <source>
        <dbReference type="Proteomes" id="UP000054600"/>
    </source>
</evidence>